<reference evidence="1" key="3">
    <citation type="submission" date="2025-05" db="UniProtKB">
        <authorList>
            <consortium name="EnsemblMetazoa"/>
        </authorList>
    </citation>
    <scope>IDENTIFICATION</scope>
</reference>
<name>A0A6P4FMH1_DRORH</name>
<evidence type="ECO:0000313" key="2">
    <source>
        <dbReference type="Proteomes" id="UP001652680"/>
    </source>
</evidence>
<evidence type="ECO:0000313" key="3">
    <source>
        <dbReference type="RefSeq" id="XP_016986431.1"/>
    </source>
</evidence>
<dbReference type="GeneID" id="108049684"/>
<protein>
    <submittedName>
        <fullName evidence="3">Uncharacterized protein LOC108049684 isoform X1</fullName>
    </submittedName>
</protein>
<dbReference type="RefSeq" id="XP_016986431.1">
    <property type="nucleotide sequence ID" value="XM_017130942.1"/>
</dbReference>
<dbReference type="AlphaFoldDB" id="A0A6P4FMH1"/>
<dbReference type="OrthoDB" id="7869171at2759"/>
<dbReference type="EnsemblMetazoa" id="XM_017130942.1">
    <property type="protein sequence ID" value="XP_016986431.1"/>
    <property type="gene ID" value="LOC108049684"/>
</dbReference>
<accession>A0A6P4FMH1</accession>
<dbReference type="Proteomes" id="UP001652680">
    <property type="component" value="Unassembled WGS sequence"/>
</dbReference>
<sequence>MWMQLGCRAFLKGVKKTLEKRKDDDGDTTLRIPDRKSDIVYLTQPSMNELTRTIHSALSMDKSNRVVVAGQNTQDNYLRALTKPQKQNTYSKCFSKLFIPERIPDRNVPHLSLKASPSLMQRTLSFDDLAHIKRLHSSEPLLWRTHSEGALGTKPGIYKQNCTQSDDDRYDLSSNADCMVNVGQKCSCRYTANCVEMDSNDDFEVFNDSLQNRTFEVIEASQLTPTMSQELFTEEQPENSSMCYWITLAHLLIVIAGIRGLL</sequence>
<reference evidence="2" key="1">
    <citation type="journal article" date="2021" name="Elife">
        <title>Highly contiguous assemblies of 101 drosophilid genomes.</title>
        <authorList>
            <person name="Kim B.Y."/>
            <person name="Wang J.R."/>
            <person name="Miller D.E."/>
            <person name="Barmina O."/>
            <person name="Delaney E."/>
            <person name="Thompson A."/>
            <person name="Comeault A.A."/>
            <person name="Peede D."/>
            <person name="D'Agostino E.R."/>
            <person name="Pelaez J."/>
            <person name="Aguilar J.M."/>
            <person name="Haji D."/>
            <person name="Matsunaga T."/>
            <person name="Armstrong E.E."/>
            <person name="Zych M."/>
            <person name="Ogawa Y."/>
            <person name="Stamenkovic-Radak M."/>
            <person name="Jelic M."/>
            <person name="Veselinovic M.S."/>
            <person name="Tanaskovic M."/>
            <person name="Eric P."/>
            <person name="Gao J.J."/>
            <person name="Katoh T.K."/>
            <person name="Toda M.J."/>
            <person name="Watabe H."/>
            <person name="Watada M."/>
            <person name="Davis J.S."/>
            <person name="Moyle L.C."/>
            <person name="Manoli G."/>
            <person name="Bertolini E."/>
            <person name="Kostal V."/>
            <person name="Hawley R.S."/>
            <person name="Takahashi A."/>
            <person name="Jones C.D."/>
            <person name="Price D.K."/>
            <person name="Whiteman N."/>
            <person name="Kopp A."/>
            <person name="Matute D.R."/>
            <person name="Petrov D.A."/>
        </authorList>
    </citation>
    <scope>NUCLEOTIDE SEQUENCE [LARGE SCALE GENOMIC DNA]</scope>
</reference>
<reference evidence="3" key="2">
    <citation type="submission" date="2025-04" db="UniProtKB">
        <authorList>
            <consortium name="RefSeq"/>
        </authorList>
    </citation>
    <scope>IDENTIFICATION</scope>
</reference>
<evidence type="ECO:0000313" key="1">
    <source>
        <dbReference type="EnsemblMetazoa" id="XP_016986431.1"/>
    </source>
</evidence>
<organism evidence="3">
    <name type="scientific">Drosophila rhopaloa</name>
    <name type="common">Fruit fly</name>
    <dbReference type="NCBI Taxonomy" id="1041015"/>
    <lineage>
        <taxon>Eukaryota</taxon>
        <taxon>Metazoa</taxon>
        <taxon>Ecdysozoa</taxon>
        <taxon>Arthropoda</taxon>
        <taxon>Hexapoda</taxon>
        <taxon>Insecta</taxon>
        <taxon>Pterygota</taxon>
        <taxon>Neoptera</taxon>
        <taxon>Endopterygota</taxon>
        <taxon>Diptera</taxon>
        <taxon>Brachycera</taxon>
        <taxon>Muscomorpha</taxon>
        <taxon>Ephydroidea</taxon>
        <taxon>Drosophilidae</taxon>
        <taxon>Drosophila</taxon>
        <taxon>Sophophora</taxon>
    </lineage>
</organism>
<gene>
    <name evidence="3" type="primary">LOC108049684</name>
    <name evidence="1" type="synonym">108049684</name>
</gene>
<proteinExistence type="predicted"/>
<keyword evidence="2" id="KW-1185">Reference proteome</keyword>